<accession>A0A0D2PNP5</accession>
<feature type="compositionally biased region" description="Polar residues" evidence="1">
    <location>
        <begin position="114"/>
        <end position="131"/>
    </location>
</feature>
<name>A0A0D2PNP5_HYPSF</name>
<sequence length="178" mass="19179">MSSGPRSVSHINPTDRPGSVTDPTPCVVSATRIHGDVTLLGVPLPPRMHASAPVYQHPRAKAHIRDRSSARPLLFLTQQARQPGSPRQRATHLHNAASSAGAAARTNTRLVARNRSTSTAYPSCSATQYNHPQARRRISPTAPKIQPERPPSRVPSPTATGGMTHDARGVPRRRLALL</sequence>
<evidence type="ECO:0000313" key="3">
    <source>
        <dbReference type="Proteomes" id="UP000054270"/>
    </source>
</evidence>
<dbReference type="EMBL" id="KN817557">
    <property type="protein sequence ID" value="KJA21515.1"/>
    <property type="molecule type" value="Genomic_DNA"/>
</dbReference>
<proteinExistence type="predicted"/>
<keyword evidence="3" id="KW-1185">Reference proteome</keyword>
<evidence type="ECO:0000313" key="2">
    <source>
        <dbReference type="EMBL" id="KJA21515.1"/>
    </source>
</evidence>
<feature type="region of interest" description="Disordered" evidence="1">
    <location>
        <begin position="114"/>
        <end position="178"/>
    </location>
</feature>
<feature type="compositionally biased region" description="Polar residues" evidence="1">
    <location>
        <begin position="1"/>
        <end position="12"/>
    </location>
</feature>
<protein>
    <submittedName>
        <fullName evidence="2">Uncharacterized protein</fullName>
    </submittedName>
</protein>
<dbReference type="Proteomes" id="UP000054270">
    <property type="component" value="Unassembled WGS sequence"/>
</dbReference>
<feature type="region of interest" description="Disordered" evidence="1">
    <location>
        <begin position="1"/>
        <end position="24"/>
    </location>
</feature>
<dbReference type="AlphaFoldDB" id="A0A0D2PNP5"/>
<organism evidence="2 3">
    <name type="scientific">Hypholoma sublateritium (strain FD-334 SS-4)</name>
    <dbReference type="NCBI Taxonomy" id="945553"/>
    <lineage>
        <taxon>Eukaryota</taxon>
        <taxon>Fungi</taxon>
        <taxon>Dikarya</taxon>
        <taxon>Basidiomycota</taxon>
        <taxon>Agaricomycotina</taxon>
        <taxon>Agaricomycetes</taxon>
        <taxon>Agaricomycetidae</taxon>
        <taxon>Agaricales</taxon>
        <taxon>Agaricineae</taxon>
        <taxon>Strophariaceae</taxon>
        <taxon>Hypholoma</taxon>
    </lineage>
</organism>
<gene>
    <name evidence="2" type="ORF">HYPSUDRAFT_723646</name>
</gene>
<evidence type="ECO:0000256" key="1">
    <source>
        <dbReference type="SAM" id="MobiDB-lite"/>
    </source>
</evidence>
<reference evidence="3" key="1">
    <citation type="submission" date="2014-04" db="EMBL/GenBank/DDBJ databases">
        <title>Evolutionary Origins and Diversification of the Mycorrhizal Mutualists.</title>
        <authorList>
            <consortium name="DOE Joint Genome Institute"/>
            <consortium name="Mycorrhizal Genomics Consortium"/>
            <person name="Kohler A."/>
            <person name="Kuo A."/>
            <person name="Nagy L.G."/>
            <person name="Floudas D."/>
            <person name="Copeland A."/>
            <person name="Barry K.W."/>
            <person name="Cichocki N."/>
            <person name="Veneault-Fourrey C."/>
            <person name="LaButti K."/>
            <person name="Lindquist E.A."/>
            <person name="Lipzen A."/>
            <person name="Lundell T."/>
            <person name="Morin E."/>
            <person name="Murat C."/>
            <person name="Riley R."/>
            <person name="Ohm R."/>
            <person name="Sun H."/>
            <person name="Tunlid A."/>
            <person name="Henrissat B."/>
            <person name="Grigoriev I.V."/>
            <person name="Hibbett D.S."/>
            <person name="Martin F."/>
        </authorList>
    </citation>
    <scope>NUCLEOTIDE SEQUENCE [LARGE SCALE GENOMIC DNA]</scope>
    <source>
        <strain evidence="3">FD-334 SS-4</strain>
    </source>
</reference>